<dbReference type="Gene3D" id="3.40.50.1820">
    <property type="entry name" value="alpha/beta hydrolase"/>
    <property type="match status" value="1"/>
</dbReference>
<dbReference type="GO" id="GO:0005634">
    <property type="term" value="C:nucleus"/>
    <property type="evidence" value="ECO:0007669"/>
    <property type="project" value="TreeGrafter"/>
</dbReference>
<dbReference type="PANTHER" id="PTHR48070">
    <property type="entry name" value="ESTERASE OVCA2"/>
    <property type="match status" value="1"/>
</dbReference>
<dbReference type="EMBL" id="KZ819286">
    <property type="protein sequence ID" value="PWO00177.1"/>
    <property type="molecule type" value="Genomic_DNA"/>
</dbReference>
<evidence type="ECO:0000313" key="5">
    <source>
        <dbReference type="Proteomes" id="UP000245946"/>
    </source>
</evidence>
<accession>A0A316ZG13</accession>
<dbReference type="Pfam" id="PF03959">
    <property type="entry name" value="FSH1"/>
    <property type="match status" value="1"/>
</dbReference>
<dbReference type="RefSeq" id="XP_025600455.1">
    <property type="nucleotide sequence ID" value="XM_025739478.1"/>
</dbReference>
<dbReference type="InterPro" id="IPR005645">
    <property type="entry name" value="FSH-like_dom"/>
</dbReference>
<organism evidence="4 5">
    <name type="scientific">Tilletiopsis washingtonensis</name>
    <dbReference type="NCBI Taxonomy" id="58919"/>
    <lineage>
        <taxon>Eukaryota</taxon>
        <taxon>Fungi</taxon>
        <taxon>Dikarya</taxon>
        <taxon>Basidiomycota</taxon>
        <taxon>Ustilaginomycotina</taxon>
        <taxon>Exobasidiomycetes</taxon>
        <taxon>Entylomatales</taxon>
        <taxon>Entylomatales incertae sedis</taxon>
        <taxon>Tilletiopsis</taxon>
    </lineage>
</organism>
<dbReference type="AlphaFoldDB" id="A0A316ZG13"/>
<feature type="region of interest" description="Disordered" evidence="2">
    <location>
        <begin position="1"/>
        <end position="33"/>
    </location>
</feature>
<keyword evidence="5" id="KW-1185">Reference proteome</keyword>
<dbReference type="SUPFAM" id="SSF53474">
    <property type="entry name" value="alpha/beta-Hydrolases"/>
    <property type="match status" value="1"/>
</dbReference>
<reference evidence="4 5" key="1">
    <citation type="journal article" date="2018" name="Mol. Biol. Evol.">
        <title>Broad Genomic Sampling Reveals a Smut Pathogenic Ancestry of the Fungal Clade Ustilaginomycotina.</title>
        <authorList>
            <person name="Kijpornyongpan T."/>
            <person name="Mondo S.J."/>
            <person name="Barry K."/>
            <person name="Sandor L."/>
            <person name="Lee J."/>
            <person name="Lipzen A."/>
            <person name="Pangilinan J."/>
            <person name="LaButti K."/>
            <person name="Hainaut M."/>
            <person name="Henrissat B."/>
            <person name="Grigoriev I.V."/>
            <person name="Spatafora J.W."/>
            <person name="Aime M.C."/>
        </authorList>
    </citation>
    <scope>NUCLEOTIDE SEQUENCE [LARGE SCALE GENOMIC DNA]</scope>
    <source>
        <strain evidence="4 5">MCA 4186</strain>
    </source>
</reference>
<protein>
    <recommendedName>
        <fullName evidence="3">Serine hydrolase domain-containing protein</fullName>
    </recommendedName>
</protein>
<keyword evidence="1" id="KW-0378">Hydrolase</keyword>
<evidence type="ECO:0000259" key="3">
    <source>
        <dbReference type="Pfam" id="PF03959"/>
    </source>
</evidence>
<feature type="compositionally biased region" description="Low complexity" evidence="2">
    <location>
        <begin position="24"/>
        <end position="33"/>
    </location>
</feature>
<dbReference type="InterPro" id="IPR029058">
    <property type="entry name" value="AB_hydrolase_fold"/>
</dbReference>
<dbReference type="Proteomes" id="UP000245946">
    <property type="component" value="Unassembled WGS sequence"/>
</dbReference>
<feature type="domain" description="Serine hydrolase" evidence="3">
    <location>
        <begin position="49"/>
        <end position="175"/>
    </location>
</feature>
<proteinExistence type="predicted"/>
<evidence type="ECO:0000256" key="1">
    <source>
        <dbReference type="ARBA" id="ARBA00022801"/>
    </source>
</evidence>
<dbReference type="GO" id="GO:0005737">
    <property type="term" value="C:cytoplasm"/>
    <property type="evidence" value="ECO:0007669"/>
    <property type="project" value="TreeGrafter"/>
</dbReference>
<dbReference type="STRING" id="58919.A0A316ZG13"/>
<evidence type="ECO:0000313" key="4">
    <source>
        <dbReference type="EMBL" id="PWO00177.1"/>
    </source>
</evidence>
<dbReference type="GeneID" id="37267024"/>
<dbReference type="GO" id="GO:0016787">
    <property type="term" value="F:hydrolase activity"/>
    <property type="evidence" value="ECO:0007669"/>
    <property type="project" value="UniProtKB-KW"/>
</dbReference>
<dbReference type="PANTHER" id="PTHR48070:SF6">
    <property type="entry name" value="ESTERASE OVCA2"/>
    <property type="match status" value="1"/>
</dbReference>
<dbReference type="InterPro" id="IPR050593">
    <property type="entry name" value="LovG"/>
</dbReference>
<dbReference type="OrthoDB" id="2094269at2759"/>
<evidence type="ECO:0000256" key="2">
    <source>
        <dbReference type="SAM" id="MobiDB-lite"/>
    </source>
</evidence>
<sequence>MISAGTSAVKRPVDGSKGGAQKHSLTTATALSARPPAASSAMLAFPSRRKRTILALHGFGSRPEVFQFQLAPLLKSVREKYERQEGKDGAELEVIWLEAPVWLPIGKPDVVRAFGGPYRCWWWRDWIWTSPSSIEAAIAYVAERVDLSTVDHIFGFSQGAVLGCWLSAMAERGTLVPRCPPLMKSKCSWKPGQRVVSPAGSSGESRPFKSMLGEQHIARERGPC</sequence>
<name>A0A316ZG13_9BASI</name>
<gene>
    <name evidence="4" type="ORF">FA09DRAFT_208893</name>
</gene>